<reference evidence="1 2" key="1">
    <citation type="journal article" date="2019" name="Sci. Rep.">
        <title>Orb-weaving spider Araneus ventricosus genome elucidates the spidroin gene catalogue.</title>
        <authorList>
            <person name="Kono N."/>
            <person name="Nakamura H."/>
            <person name="Ohtoshi R."/>
            <person name="Moran D.A.P."/>
            <person name="Shinohara A."/>
            <person name="Yoshida Y."/>
            <person name="Fujiwara M."/>
            <person name="Mori M."/>
            <person name="Tomita M."/>
            <person name="Arakawa K."/>
        </authorList>
    </citation>
    <scope>NUCLEOTIDE SEQUENCE [LARGE SCALE GENOMIC DNA]</scope>
</reference>
<dbReference type="EMBL" id="BGPR01058538">
    <property type="protein sequence ID" value="GBO34695.1"/>
    <property type="molecule type" value="Genomic_DNA"/>
</dbReference>
<sequence>MTDKTHTIFVLEFSRTFVNVVNHVLFPGIDKAPDQNDLSIALMKPLKLFLDRHKMELYFLYREELARFKKELDEKSFKELLESMISDLKADEYDPQVFSYFCIVLSYFAAISRKNNIPTALKVAARVIIDAIGHFEKDHTIKDDIIEGIKDSLMKTAERIIAQKMSDIEKNEERE</sequence>
<protein>
    <submittedName>
        <fullName evidence="1">Uncharacterized protein</fullName>
    </submittedName>
</protein>
<gene>
    <name evidence="1" type="ORF">AVEN_175960_1</name>
</gene>
<name>A0A4Y2WB69_ARAVE</name>
<evidence type="ECO:0000313" key="1">
    <source>
        <dbReference type="EMBL" id="GBO34695.1"/>
    </source>
</evidence>
<organism evidence="1 2">
    <name type="scientific">Araneus ventricosus</name>
    <name type="common">Orbweaver spider</name>
    <name type="synonym">Epeira ventricosa</name>
    <dbReference type="NCBI Taxonomy" id="182803"/>
    <lineage>
        <taxon>Eukaryota</taxon>
        <taxon>Metazoa</taxon>
        <taxon>Ecdysozoa</taxon>
        <taxon>Arthropoda</taxon>
        <taxon>Chelicerata</taxon>
        <taxon>Arachnida</taxon>
        <taxon>Araneae</taxon>
        <taxon>Araneomorphae</taxon>
        <taxon>Entelegynae</taxon>
        <taxon>Araneoidea</taxon>
        <taxon>Araneidae</taxon>
        <taxon>Araneus</taxon>
    </lineage>
</organism>
<evidence type="ECO:0000313" key="2">
    <source>
        <dbReference type="Proteomes" id="UP000499080"/>
    </source>
</evidence>
<accession>A0A4Y2WB69</accession>
<dbReference type="Proteomes" id="UP000499080">
    <property type="component" value="Unassembled WGS sequence"/>
</dbReference>
<comment type="caution">
    <text evidence="1">The sequence shown here is derived from an EMBL/GenBank/DDBJ whole genome shotgun (WGS) entry which is preliminary data.</text>
</comment>
<proteinExistence type="predicted"/>
<dbReference type="AlphaFoldDB" id="A0A4Y2WB69"/>
<keyword evidence="2" id="KW-1185">Reference proteome</keyword>